<protein>
    <recommendedName>
        <fullName evidence="9">Major facilitator superfamily (MFS) profile domain-containing protein</fullName>
    </recommendedName>
</protein>
<reference evidence="10 11" key="1">
    <citation type="journal article" date="2015" name="Genome Announc.">
        <title>Expanding the biotechnology potential of lactobacilli through comparative genomics of 213 strains and associated genera.</title>
        <authorList>
            <person name="Sun Z."/>
            <person name="Harris H.M."/>
            <person name="McCann A."/>
            <person name="Guo C."/>
            <person name="Argimon S."/>
            <person name="Zhang W."/>
            <person name="Yang X."/>
            <person name="Jeffery I.B."/>
            <person name="Cooney J.C."/>
            <person name="Kagawa T.F."/>
            <person name="Liu W."/>
            <person name="Song Y."/>
            <person name="Salvetti E."/>
            <person name="Wrobel A."/>
            <person name="Rasinkangas P."/>
            <person name="Parkhill J."/>
            <person name="Rea M.C."/>
            <person name="O'Sullivan O."/>
            <person name="Ritari J."/>
            <person name="Douillard F.P."/>
            <person name="Paul Ross R."/>
            <person name="Yang R."/>
            <person name="Briner A.E."/>
            <person name="Felis G.E."/>
            <person name="de Vos W.M."/>
            <person name="Barrangou R."/>
            <person name="Klaenhammer T.R."/>
            <person name="Caufield P.W."/>
            <person name="Cui Y."/>
            <person name="Zhang H."/>
            <person name="O'Toole P.W."/>
        </authorList>
    </citation>
    <scope>NUCLEOTIDE SEQUENCE [LARGE SCALE GENOMIC DNA]</scope>
    <source>
        <strain evidence="10 11">DSM 20515</strain>
    </source>
</reference>
<gene>
    <name evidence="10" type="ORF">FC82_GL001584</name>
</gene>
<feature type="domain" description="Major facilitator superfamily (MFS) profile" evidence="9">
    <location>
        <begin position="14"/>
        <end position="489"/>
    </location>
</feature>
<evidence type="ECO:0000256" key="3">
    <source>
        <dbReference type="ARBA" id="ARBA00022448"/>
    </source>
</evidence>
<dbReference type="PANTHER" id="PTHR42718">
    <property type="entry name" value="MAJOR FACILITATOR SUPERFAMILY MULTIDRUG TRANSPORTER MFSC"/>
    <property type="match status" value="1"/>
</dbReference>
<evidence type="ECO:0000256" key="6">
    <source>
        <dbReference type="ARBA" id="ARBA00022989"/>
    </source>
</evidence>
<keyword evidence="6 8" id="KW-1133">Transmembrane helix</keyword>
<dbReference type="PATRIC" id="fig|1423733.4.peg.1666"/>
<feature type="transmembrane region" description="Helical" evidence="8">
    <location>
        <begin position="167"/>
        <end position="188"/>
    </location>
</feature>
<dbReference type="EMBL" id="AYYR01000003">
    <property type="protein sequence ID" value="KRM77955.1"/>
    <property type="molecule type" value="Genomic_DNA"/>
</dbReference>
<evidence type="ECO:0000256" key="4">
    <source>
        <dbReference type="ARBA" id="ARBA00022475"/>
    </source>
</evidence>
<comment type="caution">
    <text evidence="10">The sequence shown here is derived from an EMBL/GenBank/DDBJ whole genome shotgun (WGS) entry which is preliminary data.</text>
</comment>
<evidence type="ECO:0000256" key="7">
    <source>
        <dbReference type="ARBA" id="ARBA00023136"/>
    </source>
</evidence>
<feature type="transmembrane region" description="Helical" evidence="8">
    <location>
        <begin position="138"/>
        <end position="161"/>
    </location>
</feature>
<dbReference type="AlphaFoldDB" id="A0A0R2BR87"/>
<dbReference type="InterPro" id="IPR019794">
    <property type="entry name" value="Peroxidases_AS"/>
</dbReference>
<dbReference type="SUPFAM" id="SSF103473">
    <property type="entry name" value="MFS general substrate transporter"/>
    <property type="match status" value="1"/>
</dbReference>
<feature type="transmembrane region" description="Helical" evidence="8">
    <location>
        <begin position="403"/>
        <end position="424"/>
    </location>
</feature>
<proteinExistence type="inferred from homology"/>
<dbReference type="RefSeq" id="WP_235809138.1">
    <property type="nucleotide sequence ID" value="NZ_AYYR01000003.1"/>
</dbReference>
<feature type="transmembrane region" description="Helical" evidence="8">
    <location>
        <begin position="52"/>
        <end position="73"/>
    </location>
</feature>
<evidence type="ECO:0000259" key="9">
    <source>
        <dbReference type="PROSITE" id="PS50850"/>
    </source>
</evidence>
<keyword evidence="3" id="KW-0813">Transport</keyword>
<feature type="transmembrane region" description="Helical" evidence="8">
    <location>
        <begin position="465"/>
        <end position="484"/>
    </location>
</feature>
<evidence type="ECO:0000313" key="10">
    <source>
        <dbReference type="EMBL" id="KRM77955.1"/>
    </source>
</evidence>
<dbReference type="GO" id="GO:0022857">
    <property type="term" value="F:transmembrane transporter activity"/>
    <property type="evidence" value="ECO:0007669"/>
    <property type="project" value="InterPro"/>
</dbReference>
<sequence length="496" mass="54397">MQSKNAISKKTQMVAWIIVFGAMAPMLDTTMINIALNSLRLSFHSSLTTVQWTVTCYLLATGVAVPFSSWLLNKFDGKKLFIFSEALFGVGSLLAAISPNVHFLIAMRLVQGFADGLITPLLINLIVQLSGPEVLGQLMATVGLPIILGPLLGPVVGGVIIKFLSWHWIFWINVPITIMSVILIACKMPQFPPKDKQSKMDFVGIGLLVLLSSTVIYGVVEAGTKDTFLNRETVDFLLFGLGMAIAYVVWAIVRHDRVVLPLSLFKFHAFTGSSIGIFISGLFLNGAMLLLPLYFQNVRHMSVIAAALALIPQGLSMLITRPFVGRLTDSIGAKYVVMVSILITFLGTIPFFWFTQKTAYWIIALVLFVRGFGAGGVTMPLMADSYTGMDKTQTPAATIGSRIIQNVGGAFGSALVTTLVTSFANHNVHVFERRLKNQQYQVKTSQLQQFVTQHLSHIRLESYQYGFLIISISAILIILPTLLLSNKMSGEKKQSV</sequence>
<dbReference type="InterPro" id="IPR004638">
    <property type="entry name" value="EmrB-like"/>
</dbReference>
<feature type="transmembrane region" description="Helical" evidence="8">
    <location>
        <begin position="200"/>
        <end position="220"/>
    </location>
</feature>
<evidence type="ECO:0000256" key="8">
    <source>
        <dbReference type="SAM" id="Phobius"/>
    </source>
</evidence>
<dbReference type="PANTHER" id="PTHR42718:SF9">
    <property type="entry name" value="MAJOR FACILITATOR SUPERFAMILY MULTIDRUG TRANSPORTER MFSC"/>
    <property type="match status" value="1"/>
</dbReference>
<accession>A0A0R2BR87</accession>
<feature type="transmembrane region" description="Helical" evidence="8">
    <location>
        <begin position="301"/>
        <end position="320"/>
    </location>
</feature>
<organism evidence="10 11">
    <name type="scientific">Secundilactobacillus collinoides DSM 20515 = JCM 1123</name>
    <dbReference type="NCBI Taxonomy" id="1423733"/>
    <lineage>
        <taxon>Bacteria</taxon>
        <taxon>Bacillati</taxon>
        <taxon>Bacillota</taxon>
        <taxon>Bacilli</taxon>
        <taxon>Lactobacillales</taxon>
        <taxon>Lactobacillaceae</taxon>
        <taxon>Secundilactobacillus</taxon>
    </lineage>
</organism>
<comment type="similarity">
    <text evidence="2">Belongs to the major facilitator superfamily. EmrB family.</text>
</comment>
<dbReference type="PROSITE" id="PS50850">
    <property type="entry name" value="MFS"/>
    <property type="match status" value="1"/>
</dbReference>
<keyword evidence="4" id="KW-1003">Cell membrane</keyword>
<feature type="transmembrane region" description="Helical" evidence="8">
    <location>
        <begin position="359"/>
        <end position="382"/>
    </location>
</feature>
<dbReference type="STRING" id="33960.TY91_11585"/>
<evidence type="ECO:0000256" key="2">
    <source>
        <dbReference type="ARBA" id="ARBA00008537"/>
    </source>
</evidence>
<dbReference type="GO" id="GO:0004601">
    <property type="term" value="F:peroxidase activity"/>
    <property type="evidence" value="ECO:0007669"/>
    <property type="project" value="InterPro"/>
</dbReference>
<dbReference type="InterPro" id="IPR036259">
    <property type="entry name" value="MFS_trans_sf"/>
</dbReference>
<feature type="transmembrane region" description="Helical" evidence="8">
    <location>
        <begin position="236"/>
        <end position="253"/>
    </location>
</feature>
<dbReference type="Pfam" id="PF07690">
    <property type="entry name" value="MFS_1"/>
    <property type="match status" value="1"/>
</dbReference>
<feature type="transmembrane region" description="Helical" evidence="8">
    <location>
        <begin position="80"/>
        <end position="97"/>
    </location>
</feature>
<dbReference type="Proteomes" id="UP000051845">
    <property type="component" value="Unassembled WGS sequence"/>
</dbReference>
<keyword evidence="5 8" id="KW-0812">Transmembrane</keyword>
<dbReference type="PROSITE" id="PS00436">
    <property type="entry name" value="PEROXIDASE_2"/>
    <property type="match status" value="1"/>
</dbReference>
<keyword evidence="7 8" id="KW-0472">Membrane</keyword>
<dbReference type="NCBIfam" id="TIGR00711">
    <property type="entry name" value="efflux_EmrB"/>
    <property type="match status" value="1"/>
</dbReference>
<dbReference type="GO" id="GO:0005886">
    <property type="term" value="C:plasma membrane"/>
    <property type="evidence" value="ECO:0007669"/>
    <property type="project" value="UniProtKB-SubCell"/>
</dbReference>
<dbReference type="CDD" id="cd17503">
    <property type="entry name" value="MFS_LmrB_MDR_like"/>
    <property type="match status" value="1"/>
</dbReference>
<dbReference type="Gene3D" id="1.20.1250.20">
    <property type="entry name" value="MFS general substrate transporter like domains"/>
    <property type="match status" value="2"/>
</dbReference>
<dbReference type="InterPro" id="IPR011701">
    <property type="entry name" value="MFS"/>
</dbReference>
<feature type="transmembrane region" description="Helical" evidence="8">
    <location>
        <begin position="332"/>
        <end position="353"/>
    </location>
</feature>
<feature type="transmembrane region" description="Helical" evidence="8">
    <location>
        <begin position="12"/>
        <end position="32"/>
    </location>
</feature>
<evidence type="ECO:0000256" key="5">
    <source>
        <dbReference type="ARBA" id="ARBA00022692"/>
    </source>
</evidence>
<comment type="subcellular location">
    <subcellularLocation>
        <location evidence="1">Cell membrane</location>
        <topology evidence="1">Multi-pass membrane protein</topology>
    </subcellularLocation>
</comment>
<name>A0A0R2BR87_SECCO</name>
<evidence type="ECO:0000313" key="11">
    <source>
        <dbReference type="Proteomes" id="UP000051845"/>
    </source>
</evidence>
<evidence type="ECO:0000256" key="1">
    <source>
        <dbReference type="ARBA" id="ARBA00004651"/>
    </source>
</evidence>
<feature type="transmembrane region" description="Helical" evidence="8">
    <location>
        <begin position="274"/>
        <end position="295"/>
    </location>
</feature>
<dbReference type="InterPro" id="IPR020846">
    <property type="entry name" value="MFS_dom"/>
</dbReference>